<evidence type="ECO:0000256" key="4">
    <source>
        <dbReference type="ARBA" id="ARBA00022692"/>
    </source>
</evidence>
<protein>
    <submittedName>
        <fullName evidence="9">MFS transporter</fullName>
    </submittedName>
</protein>
<feature type="transmembrane region" description="Helical" evidence="7">
    <location>
        <begin position="293"/>
        <end position="308"/>
    </location>
</feature>
<evidence type="ECO:0000256" key="7">
    <source>
        <dbReference type="SAM" id="Phobius"/>
    </source>
</evidence>
<dbReference type="Proteomes" id="UP000229523">
    <property type="component" value="Unassembled WGS sequence"/>
</dbReference>
<dbReference type="InterPro" id="IPR036259">
    <property type="entry name" value="MFS_trans_sf"/>
</dbReference>
<gene>
    <name evidence="9" type="ORF">BFS35_002830</name>
</gene>
<keyword evidence="2" id="KW-0813">Transport</keyword>
<comment type="subcellular location">
    <subcellularLocation>
        <location evidence="1">Cell membrane</location>
        <topology evidence="1">Multi-pass membrane protein</topology>
    </subcellularLocation>
</comment>
<feature type="transmembrane region" description="Helical" evidence="7">
    <location>
        <begin position="218"/>
        <end position="240"/>
    </location>
</feature>
<keyword evidence="10" id="KW-1185">Reference proteome</keyword>
<feature type="transmembrane region" description="Helical" evidence="7">
    <location>
        <begin position="43"/>
        <end position="64"/>
    </location>
</feature>
<dbReference type="GO" id="GO:0022857">
    <property type="term" value="F:transmembrane transporter activity"/>
    <property type="evidence" value="ECO:0007669"/>
    <property type="project" value="InterPro"/>
</dbReference>
<proteinExistence type="predicted"/>
<evidence type="ECO:0000256" key="2">
    <source>
        <dbReference type="ARBA" id="ARBA00022448"/>
    </source>
</evidence>
<accession>A0A364JNS8</accession>
<dbReference type="InterPro" id="IPR020846">
    <property type="entry name" value="MFS_dom"/>
</dbReference>
<evidence type="ECO:0000313" key="10">
    <source>
        <dbReference type="Proteomes" id="UP000229523"/>
    </source>
</evidence>
<evidence type="ECO:0000313" key="9">
    <source>
        <dbReference type="EMBL" id="RAI82636.1"/>
    </source>
</evidence>
<evidence type="ECO:0000256" key="6">
    <source>
        <dbReference type="ARBA" id="ARBA00023136"/>
    </source>
</evidence>
<feature type="transmembrane region" description="Helical" evidence="7">
    <location>
        <begin position="99"/>
        <end position="116"/>
    </location>
</feature>
<reference evidence="9 10" key="1">
    <citation type="journal article" date="2018" name="Front. Microbiol.">
        <title>Description and Comparative Genomics of Macrococcus caseolyticus subsp. hominis subsp. nov., Macrococcus goetzii sp. nov., Macrococcus epidermidis sp. nov., and Macrococcus bohemicus sp. nov., Novel Macrococci From Human Clinical Material With Virulence Potential and Suspected Uptake of Foreign DNA by Natural Transformation.</title>
        <authorList>
            <person name="Maslanova I."/>
            <person name="Wertheimer Z."/>
            <person name="Sedlacek I."/>
            <person name="Svec P."/>
            <person name="Indrakova A."/>
            <person name="Kovarovic V."/>
            <person name="Schumann P."/>
            <person name="Sproer C."/>
            <person name="Kralova S."/>
            <person name="Sedo O."/>
            <person name="Kristofova L."/>
            <person name="Vrbovska V."/>
            <person name="Fuzik T."/>
            <person name="Petras P."/>
            <person name="Zdrahal Z."/>
            <person name="Ruzickova V."/>
            <person name="Doskar J."/>
            <person name="Pantucek R."/>
        </authorList>
    </citation>
    <scope>NUCLEOTIDE SEQUENCE [LARGE SCALE GENOMIC DNA]</scope>
    <source>
        <strain evidence="9 10">CCM 4927</strain>
    </source>
</reference>
<dbReference type="GO" id="GO:0005886">
    <property type="term" value="C:plasma membrane"/>
    <property type="evidence" value="ECO:0007669"/>
    <property type="project" value="UniProtKB-SubCell"/>
</dbReference>
<dbReference type="SUPFAM" id="SSF103473">
    <property type="entry name" value="MFS general substrate transporter"/>
    <property type="match status" value="1"/>
</dbReference>
<comment type="caution">
    <text evidence="9">The sequence shown here is derived from an EMBL/GenBank/DDBJ whole genome shotgun (WGS) entry which is preliminary data.</text>
</comment>
<evidence type="ECO:0000256" key="5">
    <source>
        <dbReference type="ARBA" id="ARBA00022989"/>
    </source>
</evidence>
<feature type="transmembrane region" description="Helical" evidence="7">
    <location>
        <begin position="142"/>
        <end position="160"/>
    </location>
</feature>
<feature type="transmembrane region" description="Helical" evidence="7">
    <location>
        <begin position="314"/>
        <end position="334"/>
    </location>
</feature>
<dbReference type="Gene3D" id="1.20.1250.20">
    <property type="entry name" value="MFS general substrate transporter like domains"/>
    <property type="match status" value="1"/>
</dbReference>
<feature type="transmembrane region" description="Helical" evidence="7">
    <location>
        <begin position="379"/>
        <end position="401"/>
    </location>
</feature>
<evidence type="ECO:0000256" key="3">
    <source>
        <dbReference type="ARBA" id="ARBA00022475"/>
    </source>
</evidence>
<dbReference type="EMBL" id="MJBI02000001">
    <property type="protein sequence ID" value="RAI82636.1"/>
    <property type="molecule type" value="Genomic_DNA"/>
</dbReference>
<dbReference type="AlphaFoldDB" id="A0A364JNS8"/>
<keyword evidence="3" id="KW-1003">Cell membrane</keyword>
<feature type="domain" description="Major facilitator superfamily (MFS) profile" evidence="8">
    <location>
        <begin position="1"/>
        <end position="405"/>
    </location>
</feature>
<keyword evidence="4 7" id="KW-0812">Transmembrane</keyword>
<dbReference type="InterPro" id="IPR050171">
    <property type="entry name" value="MFS_Transporters"/>
</dbReference>
<keyword evidence="6 7" id="KW-0472">Membrane</keyword>
<feature type="transmembrane region" description="Helical" evidence="7">
    <location>
        <begin position="166"/>
        <end position="186"/>
    </location>
</feature>
<dbReference type="PROSITE" id="PS50850">
    <property type="entry name" value="MFS"/>
    <property type="match status" value="1"/>
</dbReference>
<dbReference type="InterPro" id="IPR011701">
    <property type="entry name" value="MFS"/>
</dbReference>
<name>A0A364JNS8_9STAP</name>
<dbReference type="PANTHER" id="PTHR23517:SF3">
    <property type="entry name" value="INTEGRAL MEMBRANE TRANSPORT PROTEIN"/>
    <property type="match status" value="1"/>
</dbReference>
<organism evidence="9 10">
    <name type="scientific">Macrococcoides goetzii</name>
    <dbReference type="NCBI Taxonomy" id="1891097"/>
    <lineage>
        <taxon>Bacteria</taxon>
        <taxon>Bacillati</taxon>
        <taxon>Bacillota</taxon>
        <taxon>Bacilli</taxon>
        <taxon>Bacillales</taxon>
        <taxon>Staphylococcaceae</taxon>
        <taxon>Macrococcoides</taxon>
    </lineage>
</organism>
<dbReference type="PANTHER" id="PTHR23517">
    <property type="entry name" value="RESISTANCE PROTEIN MDTM, PUTATIVE-RELATED-RELATED"/>
    <property type="match status" value="1"/>
</dbReference>
<feature type="transmembrane region" description="Helical" evidence="7">
    <location>
        <begin position="260"/>
        <end position="281"/>
    </location>
</feature>
<sequence length="414" mass="47527">MKMKVRDLPINIQLRLWGSFVNRCTYSATLPFIALYLTDQLNARIAGLFLASIVFVQFISNIWGGYLVDQFPRKKMLIFGSFTEALSLIFMWLTVVNSWIYLFMTTFVLFTIFSAFRRPSMSALVQDSATDENKKLLYRMDYWLINLSLAIGALLGGLFYNEHKSWLFFASAMVALLLSFLYMKYIEETNSFIRKKEHKNVFVDLFIAYQTVVKDKRFVLMVIGTMFIATVELMTSTYVAVRLHKNFDTIYMSGFEITGVRMFTIINLVNTITVITFSLLVGKWLEKFKVSRILGFGLLMYAIGYAVLTSANMWWLIIIAVLIATFGEMIFAPIKSAEMLTLIPKQKRGTYNTFSSFTFSGAQLLSNGSLILGTYLNPYAMSVVVFVIVIIGSVLMMNSLYKNDKRDMKLRYQS</sequence>
<evidence type="ECO:0000259" key="8">
    <source>
        <dbReference type="PROSITE" id="PS50850"/>
    </source>
</evidence>
<keyword evidence="5 7" id="KW-1133">Transmembrane helix</keyword>
<evidence type="ECO:0000256" key="1">
    <source>
        <dbReference type="ARBA" id="ARBA00004651"/>
    </source>
</evidence>
<feature type="transmembrane region" description="Helical" evidence="7">
    <location>
        <begin position="354"/>
        <end position="373"/>
    </location>
</feature>
<dbReference type="Pfam" id="PF07690">
    <property type="entry name" value="MFS_1"/>
    <property type="match status" value="2"/>
</dbReference>
<dbReference type="CDD" id="cd17329">
    <property type="entry name" value="MFS_MdtH_MDR_like"/>
    <property type="match status" value="1"/>
</dbReference>